<dbReference type="Pfam" id="PF00147">
    <property type="entry name" value="Fibrinogen_C"/>
    <property type="match status" value="1"/>
</dbReference>
<evidence type="ECO:0000256" key="1">
    <source>
        <dbReference type="SAM" id="Coils"/>
    </source>
</evidence>
<reference evidence="5" key="2">
    <citation type="submission" date="2020-05" db="UniProtKB">
        <authorList>
            <consortium name="EnsemblMetazoa"/>
        </authorList>
    </citation>
    <scope>IDENTIFICATION</scope>
</reference>
<dbReference type="VEuPathDB" id="VectorBase:ASIC002117"/>
<dbReference type="SUPFAM" id="SSF56496">
    <property type="entry name" value="Fibrinogen C-terminal domain-like"/>
    <property type="match status" value="1"/>
</dbReference>
<dbReference type="InterPro" id="IPR050373">
    <property type="entry name" value="Fibrinogen_C-term_domain"/>
</dbReference>
<evidence type="ECO:0000313" key="4">
    <source>
        <dbReference type="EMBL" id="KFB35434.1"/>
    </source>
</evidence>
<feature type="domain" description="Fibrinogen C-terminal" evidence="3">
    <location>
        <begin position="170"/>
        <end position="375"/>
    </location>
</feature>
<feature type="compositionally biased region" description="Basic and acidic residues" evidence="2">
    <location>
        <begin position="33"/>
        <end position="49"/>
    </location>
</feature>
<dbReference type="CDD" id="cd00087">
    <property type="entry name" value="FReD"/>
    <property type="match status" value="1"/>
</dbReference>
<dbReference type="Proteomes" id="UP000030765">
    <property type="component" value="Unassembled WGS sequence"/>
</dbReference>
<dbReference type="VEuPathDB" id="VectorBase:ASIS010237"/>
<dbReference type="OMA" id="IEMIDYE"/>
<dbReference type="AlphaFoldDB" id="A0A084VBU0"/>
<dbReference type="InterPro" id="IPR002181">
    <property type="entry name" value="Fibrinogen_a/b/g_C_dom"/>
</dbReference>
<dbReference type="InterPro" id="IPR036056">
    <property type="entry name" value="Fibrinogen-like_C"/>
</dbReference>
<organism evidence="4">
    <name type="scientific">Anopheles sinensis</name>
    <name type="common">Mosquito</name>
    <dbReference type="NCBI Taxonomy" id="74873"/>
    <lineage>
        <taxon>Eukaryota</taxon>
        <taxon>Metazoa</taxon>
        <taxon>Ecdysozoa</taxon>
        <taxon>Arthropoda</taxon>
        <taxon>Hexapoda</taxon>
        <taxon>Insecta</taxon>
        <taxon>Pterygota</taxon>
        <taxon>Neoptera</taxon>
        <taxon>Endopterygota</taxon>
        <taxon>Diptera</taxon>
        <taxon>Nematocera</taxon>
        <taxon>Culicoidea</taxon>
        <taxon>Culicidae</taxon>
        <taxon>Anophelinae</taxon>
        <taxon>Anopheles</taxon>
    </lineage>
</organism>
<dbReference type="InterPro" id="IPR014716">
    <property type="entry name" value="Fibrinogen_a/b/g_C_1"/>
</dbReference>
<evidence type="ECO:0000259" key="3">
    <source>
        <dbReference type="PROSITE" id="PS51406"/>
    </source>
</evidence>
<dbReference type="GO" id="GO:0005615">
    <property type="term" value="C:extracellular space"/>
    <property type="evidence" value="ECO:0007669"/>
    <property type="project" value="TreeGrafter"/>
</dbReference>
<accession>A0A084VBU0</accession>
<keyword evidence="6" id="KW-1185">Reference proteome</keyword>
<dbReference type="Gene3D" id="3.90.215.10">
    <property type="entry name" value="Gamma Fibrinogen, chain A, domain 1"/>
    <property type="match status" value="1"/>
</dbReference>
<dbReference type="PROSITE" id="PS51406">
    <property type="entry name" value="FIBRINOGEN_C_2"/>
    <property type="match status" value="1"/>
</dbReference>
<dbReference type="STRING" id="74873.A0A084VBU0"/>
<dbReference type="OrthoDB" id="6145874at2759"/>
<sequence length="381" mass="44874">MESLISKLEILQEKLIEIEQAQKACQSFHQKNLRPDEVKPPTNEENRTDKLDKIEQTIDFIVGKLDELTRLLQKDVKLQEKLDEVENKMKAVSDLVHKKLDEFEKSTKSLQEVVQCMKVTENTLITKLNNLEKMQGTKHKHLLDDNQLKILHQRTGFLQKYSELTPAKTITLKGPYKSSKDIPTKESGIYKIELNPGQNVSVYCEQVAFDGGWIVFQHRFNGKVKFNRYWSEYRDGFGSLDGEFWLGLEYLHQLTSAEKYELVIEMIDYEGMYRYARYDHFEIGSETEQYFVKNIGKYSGTAPDKLSFMKGKIFITKDRPNSYDRFGWWYYFECNLNGVYVNIVDSRSVMGWNGFRKYNQYWPLAFSRMMIRKVDECESSD</sequence>
<evidence type="ECO:0000256" key="2">
    <source>
        <dbReference type="SAM" id="MobiDB-lite"/>
    </source>
</evidence>
<gene>
    <name evidence="4" type="ORF">ZHAS_00002117</name>
</gene>
<name>A0A084VBU0_ANOSI</name>
<dbReference type="PANTHER" id="PTHR19143">
    <property type="entry name" value="FIBRINOGEN/TENASCIN/ANGIOPOEITIN"/>
    <property type="match status" value="1"/>
</dbReference>
<reference evidence="4 6" key="1">
    <citation type="journal article" date="2014" name="BMC Genomics">
        <title>Genome sequence of Anopheles sinensis provides insight into genetics basis of mosquito competence for malaria parasites.</title>
        <authorList>
            <person name="Zhou D."/>
            <person name="Zhang D."/>
            <person name="Ding G."/>
            <person name="Shi L."/>
            <person name="Hou Q."/>
            <person name="Ye Y."/>
            <person name="Xu Y."/>
            <person name="Zhou H."/>
            <person name="Xiong C."/>
            <person name="Li S."/>
            <person name="Yu J."/>
            <person name="Hong S."/>
            <person name="Yu X."/>
            <person name="Zou P."/>
            <person name="Chen C."/>
            <person name="Chang X."/>
            <person name="Wang W."/>
            <person name="Lv Y."/>
            <person name="Sun Y."/>
            <person name="Ma L."/>
            <person name="Shen B."/>
            <person name="Zhu C."/>
        </authorList>
    </citation>
    <scope>NUCLEOTIDE SEQUENCE [LARGE SCALE GENOMIC DNA]</scope>
</reference>
<feature type="coiled-coil region" evidence="1">
    <location>
        <begin position="68"/>
        <end position="102"/>
    </location>
</feature>
<feature type="region of interest" description="Disordered" evidence="2">
    <location>
        <begin position="30"/>
        <end position="49"/>
    </location>
</feature>
<protein>
    <submittedName>
        <fullName evidence="5">Fibrinogen C-terminal domain-containing protein</fullName>
    </submittedName>
</protein>
<dbReference type="EnsemblMetazoa" id="ASIC002117-RA">
    <property type="protein sequence ID" value="ASIC002117-PA"/>
    <property type="gene ID" value="ASIC002117"/>
</dbReference>
<evidence type="ECO:0000313" key="5">
    <source>
        <dbReference type="EnsemblMetazoa" id="ASIC002117-PA"/>
    </source>
</evidence>
<dbReference type="SMART" id="SM00186">
    <property type="entry name" value="FBG"/>
    <property type="match status" value="1"/>
</dbReference>
<proteinExistence type="predicted"/>
<dbReference type="EMBL" id="KE524531">
    <property type="protein sequence ID" value="KFB35434.1"/>
    <property type="molecule type" value="Genomic_DNA"/>
</dbReference>
<keyword evidence="1" id="KW-0175">Coiled coil</keyword>
<dbReference type="PANTHER" id="PTHR19143:SF327">
    <property type="entry name" value="FI21813P1-RELATED"/>
    <property type="match status" value="1"/>
</dbReference>
<dbReference type="EMBL" id="ATLV01009464">
    <property type="status" value="NOT_ANNOTATED_CDS"/>
    <property type="molecule type" value="Genomic_DNA"/>
</dbReference>
<evidence type="ECO:0000313" key="6">
    <source>
        <dbReference type="Proteomes" id="UP000030765"/>
    </source>
</evidence>